<feature type="transmembrane region" description="Helical" evidence="2">
    <location>
        <begin position="500"/>
        <end position="521"/>
    </location>
</feature>
<dbReference type="Pfam" id="PF12051">
    <property type="entry name" value="DUF3533"/>
    <property type="match status" value="1"/>
</dbReference>
<dbReference type="Proteomes" id="UP000230002">
    <property type="component" value="Unassembled WGS sequence"/>
</dbReference>
<dbReference type="InterPro" id="IPR022703">
    <property type="entry name" value="DUF3533"/>
</dbReference>
<keyword evidence="2" id="KW-1133">Transmembrane helix</keyword>
<dbReference type="STRING" id="1077348.A0A2G8RZ79"/>
<protein>
    <recommendedName>
        <fullName evidence="3">DUF3533 domain-containing protein</fullName>
    </recommendedName>
</protein>
<dbReference type="AlphaFoldDB" id="A0A2G8RZ79"/>
<reference evidence="4 5" key="1">
    <citation type="journal article" date="2015" name="Sci. Rep.">
        <title>Chromosome-level genome map provides insights into diverse defense mechanisms in the medicinal fungus Ganoderma sinense.</title>
        <authorList>
            <person name="Zhu Y."/>
            <person name="Xu J."/>
            <person name="Sun C."/>
            <person name="Zhou S."/>
            <person name="Xu H."/>
            <person name="Nelson D.R."/>
            <person name="Qian J."/>
            <person name="Song J."/>
            <person name="Luo H."/>
            <person name="Xiang L."/>
            <person name="Li Y."/>
            <person name="Xu Z."/>
            <person name="Ji A."/>
            <person name="Wang L."/>
            <person name="Lu S."/>
            <person name="Hayward A."/>
            <person name="Sun W."/>
            <person name="Li X."/>
            <person name="Schwartz D.C."/>
            <person name="Wang Y."/>
            <person name="Chen S."/>
        </authorList>
    </citation>
    <scope>NUCLEOTIDE SEQUENCE [LARGE SCALE GENOMIC DNA]</scope>
    <source>
        <strain evidence="4 5">ZZ0214-1</strain>
    </source>
</reference>
<dbReference type="PANTHER" id="PTHR34814">
    <property type="entry name" value="NITROSOGUANIDINE RESISTANCE PROTEIN SNG1"/>
    <property type="match status" value="1"/>
</dbReference>
<evidence type="ECO:0000259" key="3">
    <source>
        <dbReference type="Pfam" id="PF12051"/>
    </source>
</evidence>
<evidence type="ECO:0000313" key="5">
    <source>
        <dbReference type="Proteomes" id="UP000230002"/>
    </source>
</evidence>
<feature type="region of interest" description="Disordered" evidence="1">
    <location>
        <begin position="536"/>
        <end position="566"/>
    </location>
</feature>
<name>A0A2G8RZ79_9APHY</name>
<evidence type="ECO:0000256" key="1">
    <source>
        <dbReference type="SAM" id="MobiDB-lite"/>
    </source>
</evidence>
<evidence type="ECO:0000256" key="2">
    <source>
        <dbReference type="SAM" id="Phobius"/>
    </source>
</evidence>
<dbReference type="EMBL" id="AYKW01000036">
    <property type="protein sequence ID" value="PIL26822.1"/>
    <property type="molecule type" value="Genomic_DNA"/>
</dbReference>
<accession>A0A2G8RZ79</accession>
<organism evidence="4 5">
    <name type="scientific">Ganoderma sinense ZZ0214-1</name>
    <dbReference type="NCBI Taxonomy" id="1077348"/>
    <lineage>
        <taxon>Eukaryota</taxon>
        <taxon>Fungi</taxon>
        <taxon>Dikarya</taxon>
        <taxon>Basidiomycota</taxon>
        <taxon>Agaricomycotina</taxon>
        <taxon>Agaricomycetes</taxon>
        <taxon>Polyporales</taxon>
        <taxon>Polyporaceae</taxon>
        <taxon>Ganoderma</taxon>
    </lineage>
</organism>
<dbReference type="OrthoDB" id="2140105at2759"/>
<feature type="transmembrane region" description="Helical" evidence="2">
    <location>
        <begin position="130"/>
        <end position="153"/>
    </location>
</feature>
<feature type="compositionally biased region" description="Basic and acidic residues" evidence="1">
    <location>
        <begin position="554"/>
        <end position="566"/>
    </location>
</feature>
<keyword evidence="2" id="KW-0472">Membrane</keyword>
<feature type="compositionally biased region" description="Polar residues" evidence="1">
    <location>
        <begin position="76"/>
        <end position="85"/>
    </location>
</feature>
<feature type="transmembrane region" description="Helical" evidence="2">
    <location>
        <begin position="443"/>
        <end position="461"/>
    </location>
</feature>
<proteinExistence type="predicted"/>
<keyword evidence="5" id="KW-1185">Reference proteome</keyword>
<evidence type="ECO:0000313" key="4">
    <source>
        <dbReference type="EMBL" id="PIL26822.1"/>
    </source>
</evidence>
<feature type="transmembrane region" description="Helical" evidence="2">
    <location>
        <begin position="412"/>
        <end position="436"/>
    </location>
</feature>
<gene>
    <name evidence="4" type="ORF">GSI_11083</name>
</gene>
<keyword evidence="2" id="KW-0812">Transmembrane</keyword>
<dbReference type="PANTHER" id="PTHR34814:SF1">
    <property type="entry name" value="NITROSOGUANIDINE RESISTANCE PROTEIN SNG1"/>
    <property type="match status" value="1"/>
</dbReference>
<dbReference type="InterPro" id="IPR053001">
    <property type="entry name" value="MNNG_permease-like"/>
</dbReference>
<comment type="caution">
    <text evidence="4">The sequence shown here is derived from an EMBL/GenBank/DDBJ whole genome shotgun (WGS) entry which is preliminary data.</text>
</comment>
<dbReference type="GO" id="GO:0016020">
    <property type="term" value="C:membrane"/>
    <property type="evidence" value="ECO:0007669"/>
    <property type="project" value="TreeGrafter"/>
</dbReference>
<sequence>MPNGLMAARHTANTVWSTSFAVVHDGDDSVPSHSSAHAPRQMDVSSSSRADAVESVHAAESIGHGSSADRHADLAAQSQPFQGSASGIVEEDADENKPSRKSSFVAEEVTELPGEHGLFSPGLAPERREYFLIIGRATVLIMALMWITLPVYWGALVNSAKLTGNLEAWFIDRDGARIGQGLTSAVGKYAPEGPRLNWKFMKPDVVGDDNSVMNMVLQEQVWVAVVVQPNATQKLSRARSIGDTAYDPTSAIKVFYSQARQEIATGNYIVPLTTAMLQATTTGYATASAQRYFAQINSNGEPNSTALQLIATAPQTIAPGISWTMINLRPYTAPAAQAATLVGNIFLCIFSFMITMANSTARAIVSPHMNFLPYIGLRIAVPLVVYFPLSMSFALVNVAFKLPLGTKFGEGLGFIISFVYIYLGMCALGLSLEAIITIFTPRFVPFFLFILILYNISPVVLPNELQNPLYTYGTGFPIWNLSQALRTIMFNTDSHLGRNAAVIIAWIIMSCATMTVFTWLVRHLEKKRRLRLRVQRTRSKSPEVANANVNAPSEAEKGRDSEKSPA</sequence>
<feature type="region of interest" description="Disordered" evidence="1">
    <location>
        <begin position="27"/>
        <end position="105"/>
    </location>
</feature>
<feature type="transmembrane region" description="Helical" evidence="2">
    <location>
        <begin position="375"/>
        <end position="400"/>
    </location>
</feature>
<feature type="domain" description="DUF3533" evidence="3">
    <location>
        <begin position="139"/>
        <end position="511"/>
    </location>
</feature>
<feature type="transmembrane region" description="Helical" evidence="2">
    <location>
        <begin position="335"/>
        <end position="354"/>
    </location>
</feature>